<evidence type="ECO:0000313" key="7">
    <source>
        <dbReference type="Proteomes" id="UP000315235"/>
    </source>
</evidence>
<gene>
    <name evidence="6" type="ORF">FM069_03140</name>
</gene>
<keyword evidence="2 4" id="KW-0479">Metal-binding</keyword>
<evidence type="ECO:0000256" key="4">
    <source>
        <dbReference type="PROSITE-ProRule" id="PRU00433"/>
    </source>
</evidence>
<dbReference type="InterPro" id="IPR036909">
    <property type="entry name" value="Cyt_c-like_dom_sf"/>
</dbReference>
<proteinExistence type="predicted"/>
<evidence type="ECO:0000313" key="6">
    <source>
        <dbReference type="EMBL" id="TRX76434.1"/>
    </source>
</evidence>
<evidence type="ECO:0000256" key="3">
    <source>
        <dbReference type="ARBA" id="ARBA00023004"/>
    </source>
</evidence>
<keyword evidence="7" id="KW-1185">Reference proteome</keyword>
<protein>
    <recommendedName>
        <fullName evidence="5">Cytochrome c domain-containing protein</fullName>
    </recommendedName>
</protein>
<reference evidence="6 7" key="1">
    <citation type="submission" date="2019-07" db="EMBL/GenBank/DDBJ databases">
        <title>Pseudomonas mangiferae sp. nov., isolated from bark of mango tree in Thailand.</title>
        <authorList>
            <person name="Srisuk N."/>
            <person name="Anurat P."/>
        </authorList>
    </citation>
    <scope>NUCLEOTIDE SEQUENCE [LARGE SCALE GENOMIC DNA]</scope>
    <source>
        <strain evidence="6 7">DMKU_BBB3-04</strain>
    </source>
</reference>
<dbReference type="InterPro" id="IPR047758">
    <property type="entry name" value="CytoC_perox"/>
</dbReference>
<feature type="domain" description="Cytochrome c" evidence="5">
    <location>
        <begin position="318"/>
        <end position="555"/>
    </location>
</feature>
<sequence>MLPATWTASAHAAAEPVYLDQGSHWGDHNRQEYYSIDQGARIMPAAWIIALKQPDGSPFMANSLSRYGYLPNPGSPVEGLPVGFALSNDPSGQSIGMNCAACHTRQIDVQGQAYRVDGGPAIADFQAFLSDLDAAVGRVLEQPGAFDTFAVEVLGSGANDLQRATLHQQVKDWYLPYHTLMTRALPKEPWGPARLDAVSMIFNRLAGLDIGPAPTHLIPDNIAEANAPVRYPFLWNASKQDYTQWPGFSKNGDALFSLARNLGEVYGVFAIFHPKKDKSLLKVNYLGDNSANFHGLEKFETLIRRIGPPKWPWKVDMALAEQGKAIYNRSTDQGGCVECHGIRKGEFRGLAEDEQTWATKMVDVGTDSLEYSVLQREVDTGVLAGARIPLIKGPLKQRDLAFNVLGTAVLGSIVQHAFKPSSQGQKAFAQITTARTPPLRDAYRYEVLATDTQFPYESRVLQGIWATAPYLHNGSVASLADLLKPASQRAASFAVGPTYDIQAVGLAAQQERFDFIQQTTDCSARNSGNSRCGHEFGTSLKNAEKSALLEYLKVL</sequence>
<dbReference type="GO" id="GO:0004130">
    <property type="term" value="F:cytochrome-c peroxidase activity"/>
    <property type="evidence" value="ECO:0007669"/>
    <property type="project" value="TreeGrafter"/>
</dbReference>
<accession>A0A553H3Z5</accession>
<dbReference type="OrthoDB" id="417271at2"/>
<dbReference type="GO" id="GO:0009055">
    <property type="term" value="F:electron transfer activity"/>
    <property type="evidence" value="ECO:0007669"/>
    <property type="project" value="InterPro"/>
</dbReference>
<name>A0A553H3Z5_9PSED</name>
<dbReference type="GO" id="GO:0046872">
    <property type="term" value="F:metal ion binding"/>
    <property type="evidence" value="ECO:0007669"/>
    <property type="project" value="UniProtKB-KW"/>
</dbReference>
<dbReference type="EMBL" id="VJOY01000002">
    <property type="protein sequence ID" value="TRX76434.1"/>
    <property type="molecule type" value="Genomic_DNA"/>
</dbReference>
<dbReference type="PROSITE" id="PS51007">
    <property type="entry name" value="CYTC"/>
    <property type="match status" value="1"/>
</dbReference>
<dbReference type="AlphaFoldDB" id="A0A553H3Z5"/>
<dbReference type="InterPro" id="IPR051395">
    <property type="entry name" value="Cytochrome_c_Peroxidase/MauG"/>
</dbReference>
<dbReference type="GO" id="GO:0020037">
    <property type="term" value="F:heme binding"/>
    <property type="evidence" value="ECO:0007669"/>
    <property type="project" value="InterPro"/>
</dbReference>
<organism evidence="6 7">
    <name type="scientific">Pseudomonas mangiferae</name>
    <dbReference type="NCBI Taxonomy" id="2593654"/>
    <lineage>
        <taxon>Bacteria</taxon>
        <taxon>Pseudomonadati</taxon>
        <taxon>Pseudomonadota</taxon>
        <taxon>Gammaproteobacteria</taxon>
        <taxon>Pseudomonadales</taxon>
        <taxon>Pseudomonadaceae</taxon>
        <taxon>Pseudomonas</taxon>
    </lineage>
</organism>
<dbReference type="NCBIfam" id="NF040606">
    <property type="entry name" value="CytoC_perox"/>
    <property type="match status" value="1"/>
</dbReference>
<comment type="caution">
    <text evidence="6">The sequence shown here is derived from an EMBL/GenBank/DDBJ whole genome shotgun (WGS) entry which is preliminary data.</text>
</comment>
<keyword evidence="1 4" id="KW-0349">Heme</keyword>
<dbReference type="PANTHER" id="PTHR30600:SF9">
    <property type="entry name" value="BLR7738 PROTEIN"/>
    <property type="match status" value="1"/>
</dbReference>
<evidence type="ECO:0000256" key="2">
    <source>
        <dbReference type="ARBA" id="ARBA00022723"/>
    </source>
</evidence>
<dbReference type="InterPro" id="IPR009056">
    <property type="entry name" value="Cyt_c-like_dom"/>
</dbReference>
<dbReference type="SUPFAM" id="SSF46626">
    <property type="entry name" value="Cytochrome c"/>
    <property type="match status" value="1"/>
</dbReference>
<keyword evidence="3 4" id="KW-0408">Iron</keyword>
<evidence type="ECO:0000259" key="5">
    <source>
        <dbReference type="PROSITE" id="PS51007"/>
    </source>
</evidence>
<dbReference type="Proteomes" id="UP000315235">
    <property type="component" value="Unassembled WGS sequence"/>
</dbReference>
<dbReference type="PANTHER" id="PTHR30600">
    <property type="entry name" value="CYTOCHROME C PEROXIDASE-RELATED"/>
    <property type="match status" value="1"/>
</dbReference>
<dbReference type="Gene3D" id="1.10.760.10">
    <property type="entry name" value="Cytochrome c-like domain"/>
    <property type="match status" value="1"/>
</dbReference>
<evidence type="ECO:0000256" key="1">
    <source>
        <dbReference type="ARBA" id="ARBA00022617"/>
    </source>
</evidence>
<dbReference type="Pfam" id="PF21419">
    <property type="entry name" value="RoxA-like_Cyt-c"/>
    <property type="match status" value="1"/>
</dbReference>